<dbReference type="Proteomes" id="UP001151071">
    <property type="component" value="Unassembled WGS sequence"/>
</dbReference>
<accession>A0A9X3Z2Q0</accession>
<evidence type="ECO:0000256" key="1">
    <source>
        <dbReference type="ARBA" id="ARBA00000085"/>
    </source>
</evidence>
<comment type="caution">
    <text evidence="18">The sequence shown here is derived from an EMBL/GenBank/DDBJ whole genome shotgun (WGS) entry which is preliminary data.</text>
</comment>
<dbReference type="InterPro" id="IPR005467">
    <property type="entry name" value="His_kinase_dom"/>
</dbReference>
<feature type="transmembrane region" description="Helical" evidence="14">
    <location>
        <begin position="257"/>
        <end position="280"/>
    </location>
</feature>
<dbReference type="InterPro" id="IPR004358">
    <property type="entry name" value="Sig_transdc_His_kin-like_C"/>
</dbReference>
<evidence type="ECO:0000313" key="19">
    <source>
        <dbReference type="Proteomes" id="UP001151071"/>
    </source>
</evidence>
<keyword evidence="7 14" id="KW-0812">Transmembrane</keyword>
<dbReference type="SUPFAM" id="SSF47384">
    <property type="entry name" value="Homodimeric domain of signal transducing histidine kinase"/>
    <property type="match status" value="1"/>
</dbReference>
<dbReference type="NCBIfam" id="TIGR00229">
    <property type="entry name" value="sensory_box"/>
    <property type="match status" value="1"/>
</dbReference>
<dbReference type="CDD" id="cd00082">
    <property type="entry name" value="HisKA"/>
    <property type="match status" value="1"/>
</dbReference>
<dbReference type="GO" id="GO:0006355">
    <property type="term" value="P:regulation of DNA-templated transcription"/>
    <property type="evidence" value="ECO:0007669"/>
    <property type="project" value="InterPro"/>
</dbReference>
<keyword evidence="11 14" id="KW-1133">Transmembrane helix</keyword>
<dbReference type="InterPro" id="IPR013767">
    <property type="entry name" value="PAS_fold"/>
</dbReference>
<evidence type="ECO:0000259" key="16">
    <source>
        <dbReference type="PROSITE" id="PS50112"/>
    </source>
</evidence>
<organism evidence="18 19">
    <name type="scientific">Brevibacillus thermoruber</name>
    <dbReference type="NCBI Taxonomy" id="33942"/>
    <lineage>
        <taxon>Bacteria</taxon>
        <taxon>Bacillati</taxon>
        <taxon>Bacillota</taxon>
        <taxon>Bacilli</taxon>
        <taxon>Bacillales</taxon>
        <taxon>Paenibacillaceae</taxon>
        <taxon>Brevibacillus</taxon>
    </lineage>
</organism>
<name>A0A9X3Z2Q0_9BACL</name>
<keyword evidence="6" id="KW-0808">Transferase</keyword>
<evidence type="ECO:0000259" key="15">
    <source>
        <dbReference type="PROSITE" id="PS50109"/>
    </source>
</evidence>
<evidence type="ECO:0000256" key="9">
    <source>
        <dbReference type="ARBA" id="ARBA00022777"/>
    </source>
</evidence>
<dbReference type="InterPro" id="IPR003594">
    <property type="entry name" value="HATPase_dom"/>
</dbReference>
<keyword evidence="5" id="KW-0597">Phosphoprotein</keyword>
<keyword evidence="12" id="KW-0902">Two-component regulatory system</keyword>
<dbReference type="PRINTS" id="PR00344">
    <property type="entry name" value="BCTRLSENSOR"/>
</dbReference>
<dbReference type="CDD" id="cd00130">
    <property type="entry name" value="PAS"/>
    <property type="match status" value="1"/>
</dbReference>
<dbReference type="PANTHER" id="PTHR43065">
    <property type="entry name" value="SENSOR HISTIDINE KINASE"/>
    <property type="match status" value="1"/>
</dbReference>
<comment type="subcellular location">
    <subcellularLocation>
        <location evidence="2">Cell membrane</location>
        <topology evidence="2">Multi-pass membrane protein</topology>
    </subcellularLocation>
</comment>
<dbReference type="CDD" id="cd00075">
    <property type="entry name" value="HATPase"/>
    <property type="match status" value="1"/>
</dbReference>
<evidence type="ECO:0000256" key="4">
    <source>
        <dbReference type="ARBA" id="ARBA00022475"/>
    </source>
</evidence>
<evidence type="ECO:0000313" key="18">
    <source>
        <dbReference type="EMBL" id="MDA5107898.1"/>
    </source>
</evidence>
<dbReference type="SUPFAM" id="SSF55785">
    <property type="entry name" value="PYP-like sensor domain (PAS domain)"/>
    <property type="match status" value="1"/>
</dbReference>
<dbReference type="SMART" id="SM00387">
    <property type="entry name" value="HATPase_c"/>
    <property type="match status" value="1"/>
</dbReference>
<dbReference type="Pfam" id="PF00989">
    <property type="entry name" value="PAS"/>
    <property type="match status" value="1"/>
</dbReference>
<evidence type="ECO:0000256" key="3">
    <source>
        <dbReference type="ARBA" id="ARBA00012438"/>
    </source>
</evidence>
<dbReference type="EMBL" id="JAPYYP010000005">
    <property type="protein sequence ID" value="MDA5107898.1"/>
    <property type="molecule type" value="Genomic_DNA"/>
</dbReference>
<dbReference type="EC" id="2.7.13.3" evidence="3"/>
<dbReference type="SUPFAM" id="SSF55874">
    <property type="entry name" value="ATPase domain of HSP90 chaperone/DNA topoisomerase II/histidine kinase"/>
    <property type="match status" value="1"/>
</dbReference>
<evidence type="ECO:0000256" key="8">
    <source>
        <dbReference type="ARBA" id="ARBA00022741"/>
    </source>
</evidence>
<dbReference type="PANTHER" id="PTHR43065:SF10">
    <property type="entry name" value="PEROXIDE STRESS-ACTIVATED HISTIDINE KINASE MAK3"/>
    <property type="match status" value="1"/>
</dbReference>
<protein>
    <recommendedName>
        <fullName evidence="3">histidine kinase</fullName>
        <ecNumber evidence="3">2.7.13.3</ecNumber>
    </recommendedName>
</protein>
<dbReference type="Gene3D" id="3.30.565.10">
    <property type="entry name" value="Histidine kinase-like ATPase, C-terminal domain"/>
    <property type="match status" value="1"/>
</dbReference>
<reference evidence="18" key="1">
    <citation type="submission" date="2022-12" db="EMBL/GenBank/DDBJ databases">
        <title>Draft genome sequence of the thermophilic strain Brevibacillus thermoruber HT42, isolated from Los Humeros, Puebla, Mexico, with biotechnological potential.</title>
        <authorList>
            <person name="Lara Sanchez J."/>
            <person name="Solis Palacios R."/>
            <person name="Bustos Baena A.S."/>
            <person name="Ruz Baez A.E."/>
            <person name="Espinosa Luna G."/>
            <person name="Oliart Ros R.M."/>
        </authorList>
    </citation>
    <scope>NUCLEOTIDE SEQUENCE</scope>
    <source>
        <strain evidence="18">HT42</strain>
    </source>
</reference>
<dbReference type="GO" id="GO:0000155">
    <property type="term" value="F:phosphorelay sensor kinase activity"/>
    <property type="evidence" value="ECO:0007669"/>
    <property type="project" value="InterPro"/>
</dbReference>
<feature type="domain" description="PAS" evidence="16">
    <location>
        <begin position="334"/>
        <end position="370"/>
    </location>
</feature>
<proteinExistence type="predicted"/>
<evidence type="ECO:0000256" key="11">
    <source>
        <dbReference type="ARBA" id="ARBA00022989"/>
    </source>
</evidence>
<dbReference type="InterPro" id="IPR000014">
    <property type="entry name" value="PAS"/>
</dbReference>
<dbReference type="PROSITE" id="PS50109">
    <property type="entry name" value="HIS_KIN"/>
    <property type="match status" value="1"/>
</dbReference>
<sequence>MVLIIPTLVIYQLVVNYAKDLMRINIEQSNEIYAESIAKRLSSELNDVVLQLQLIAGQTGNQRVDEQAMYQRAKQTVSKSVFIQSISFFDASKRLRFEAPFQTEGREIVYEYPKMEHVRWSYNYVVTELIRNHRGEQAVAVLIPVFFEDRRFRGALVAELSREYLSEMLKSISVTRGGFGYIVDRNGMVIASTDEAEWNKNYAEEPVVERVVKGEIGTGVMPHVGQVSVMTYYMMSHNWGLVVGVPESLAFVPVSKLSATLTGGFAVIFALMLCLVVLGMRHILNPIVRLTRFARHFHQSPSRAPFPEMLVESQDELGVLMRTITSMAVKIHEKEQFLRDVIEGIPYALITLDQQGRITHVNRNMAALIGAPADTWKGQPISVLPPFSFLQSLVGETEVSLEDENKQTRIIRAVASPFNGGVLAVLEDVSQVKLLEAHVRQSERLALMGQITSGIAHELKNPLAVLASTSELLKEEMADLAPAQMIQTLVTDIEEEIKRMSEIVSEFLAFVRMRHEEVGEVEMDRLMDRVLHLLRIKLNEANVRVIRSYEPFLPPAKGRQNKLLQVFLNLLLNSVEAMPNGGTITIQMKRDGPWLTVTIADSGIGISEQDLQWLFNPFFSTKERGNGLGLTIARDIVVEHGGDIQIESVVNQGTTVRCRFPIAIKEGAAT</sequence>
<evidence type="ECO:0000256" key="6">
    <source>
        <dbReference type="ARBA" id="ARBA00022679"/>
    </source>
</evidence>
<dbReference type="Gene3D" id="1.10.287.130">
    <property type="match status" value="1"/>
</dbReference>
<keyword evidence="8" id="KW-0547">Nucleotide-binding</keyword>
<dbReference type="Pfam" id="PF00512">
    <property type="entry name" value="HisKA"/>
    <property type="match status" value="1"/>
</dbReference>
<evidence type="ECO:0000256" key="5">
    <source>
        <dbReference type="ARBA" id="ARBA00022553"/>
    </source>
</evidence>
<keyword evidence="10 18" id="KW-0067">ATP-binding</keyword>
<keyword evidence="19" id="KW-1185">Reference proteome</keyword>
<dbReference type="SMART" id="SM00388">
    <property type="entry name" value="HisKA"/>
    <property type="match status" value="1"/>
</dbReference>
<feature type="domain" description="HAMP" evidence="17">
    <location>
        <begin position="281"/>
        <end position="336"/>
    </location>
</feature>
<dbReference type="InterPro" id="IPR036890">
    <property type="entry name" value="HATPase_C_sf"/>
</dbReference>
<dbReference type="GO" id="GO:0005886">
    <property type="term" value="C:plasma membrane"/>
    <property type="evidence" value="ECO:0007669"/>
    <property type="project" value="UniProtKB-SubCell"/>
</dbReference>
<comment type="catalytic activity">
    <reaction evidence="1">
        <text>ATP + protein L-histidine = ADP + protein N-phospho-L-histidine.</text>
        <dbReference type="EC" id="2.7.13.3"/>
    </reaction>
</comment>
<dbReference type="Gene3D" id="6.10.340.10">
    <property type="match status" value="1"/>
</dbReference>
<keyword evidence="13 14" id="KW-0472">Membrane</keyword>
<gene>
    <name evidence="18" type="ORF">O3V59_05980</name>
</gene>
<dbReference type="PROSITE" id="PS50112">
    <property type="entry name" value="PAS"/>
    <property type="match status" value="1"/>
</dbReference>
<dbReference type="CDD" id="cd12912">
    <property type="entry name" value="PDC2_MCP_like"/>
    <property type="match status" value="1"/>
</dbReference>
<evidence type="ECO:0000256" key="12">
    <source>
        <dbReference type="ARBA" id="ARBA00023012"/>
    </source>
</evidence>
<dbReference type="InterPro" id="IPR003661">
    <property type="entry name" value="HisK_dim/P_dom"/>
</dbReference>
<dbReference type="Gene3D" id="3.30.450.20">
    <property type="entry name" value="PAS domain"/>
    <property type="match status" value="2"/>
</dbReference>
<evidence type="ECO:0000259" key="17">
    <source>
        <dbReference type="PROSITE" id="PS50885"/>
    </source>
</evidence>
<dbReference type="PROSITE" id="PS50885">
    <property type="entry name" value="HAMP"/>
    <property type="match status" value="1"/>
</dbReference>
<dbReference type="InterPro" id="IPR033479">
    <property type="entry name" value="dCache_1"/>
</dbReference>
<keyword evidence="9" id="KW-0418">Kinase</keyword>
<evidence type="ECO:0000256" key="2">
    <source>
        <dbReference type="ARBA" id="ARBA00004651"/>
    </source>
</evidence>
<evidence type="ECO:0000256" key="13">
    <source>
        <dbReference type="ARBA" id="ARBA00023136"/>
    </source>
</evidence>
<dbReference type="InterPro" id="IPR036097">
    <property type="entry name" value="HisK_dim/P_sf"/>
</dbReference>
<evidence type="ECO:0000256" key="7">
    <source>
        <dbReference type="ARBA" id="ARBA00022692"/>
    </source>
</evidence>
<dbReference type="InterPro" id="IPR035965">
    <property type="entry name" value="PAS-like_dom_sf"/>
</dbReference>
<dbReference type="InterPro" id="IPR003660">
    <property type="entry name" value="HAMP_dom"/>
</dbReference>
<dbReference type="Pfam" id="PF02518">
    <property type="entry name" value="HATPase_c"/>
    <property type="match status" value="1"/>
</dbReference>
<feature type="domain" description="Histidine kinase" evidence="15">
    <location>
        <begin position="454"/>
        <end position="664"/>
    </location>
</feature>
<dbReference type="GO" id="GO:0005524">
    <property type="term" value="F:ATP binding"/>
    <property type="evidence" value="ECO:0007669"/>
    <property type="project" value="UniProtKB-KW"/>
</dbReference>
<dbReference type="Pfam" id="PF02743">
    <property type="entry name" value="dCache_1"/>
    <property type="match status" value="1"/>
</dbReference>
<dbReference type="SMART" id="SM00091">
    <property type="entry name" value="PAS"/>
    <property type="match status" value="1"/>
</dbReference>
<evidence type="ECO:0000256" key="14">
    <source>
        <dbReference type="SAM" id="Phobius"/>
    </source>
</evidence>
<dbReference type="AlphaFoldDB" id="A0A9X3Z2Q0"/>
<keyword evidence="4" id="KW-1003">Cell membrane</keyword>
<evidence type="ECO:0000256" key="10">
    <source>
        <dbReference type="ARBA" id="ARBA00022840"/>
    </source>
</evidence>